<dbReference type="RefSeq" id="WP_343875774.1">
    <property type="nucleotide sequence ID" value="NZ_BAAAIX010000034.1"/>
</dbReference>
<sequence>MTPGRQKLLAWPAIFLAAVTCLGLASRSGAQADVARALGWAMLGGLGVSLLLGALGRRLVAALVAALAAGVAALVVRGEGHPGLWAAVVLAEVGALAQLVWAGGWSAASRFDRSVPAGPPATDLDVWKALDAGLDPTADEFGDNLPPRETRPAGTHQRPDDRGAHQEDQ</sequence>
<name>A0ABW4RYJ9_9ACTN</name>
<feature type="region of interest" description="Disordered" evidence="1">
    <location>
        <begin position="135"/>
        <end position="169"/>
    </location>
</feature>
<feature type="compositionally biased region" description="Basic and acidic residues" evidence="1">
    <location>
        <begin position="146"/>
        <end position="169"/>
    </location>
</feature>
<evidence type="ECO:0000256" key="1">
    <source>
        <dbReference type="SAM" id="MobiDB-lite"/>
    </source>
</evidence>
<evidence type="ECO:0008006" key="5">
    <source>
        <dbReference type="Google" id="ProtNLM"/>
    </source>
</evidence>
<feature type="transmembrane region" description="Helical" evidence="2">
    <location>
        <begin position="60"/>
        <end position="78"/>
    </location>
</feature>
<organism evidence="3 4">
    <name type="scientific">Luteococcus peritonei</name>
    <dbReference type="NCBI Taxonomy" id="88874"/>
    <lineage>
        <taxon>Bacteria</taxon>
        <taxon>Bacillati</taxon>
        <taxon>Actinomycetota</taxon>
        <taxon>Actinomycetes</taxon>
        <taxon>Propionibacteriales</taxon>
        <taxon>Propionibacteriaceae</taxon>
        <taxon>Luteococcus</taxon>
    </lineage>
</organism>
<feature type="transmembrane region" description="Helical" evidence="2">
    <location>
        <begin position="37"/>
        <end position="55"/>
    </location>
</feature>
<reference evidence="4" key="1">
    <citation type="journal article" date="2019" name="Int. J. Syst. Evol. Microbiol.">
        <title>The Global Catalogue of Microorganisms (GCM) 10K type strain sequencing project: providing services to taxonomists for standard genome sequencing and annotation.</title>
        <authorList>
            <consortium name="The Broad Institute Genomics Platform"/>
            <consortium name="The Broad Institute Genome Sequencing Center for Infectious Disease"/>
            <person name="Wu L."/>
            <person name="Ma J."/>
        </authorList>
    </citation>
    <scope>NUCLEOTIDE SEQUENCE [LARGE SCALE GENOMIC DNA]</scope>
    <source>
        <strain evidence="4">CAIM 431</strain>
    </source>
</reference>
<feature type="transmembrane region" description="Helical" evidence="2">
    <location>
        <begin position="84"/>
        <end position="104"/>
    </location>
</feature>
<gene>
    <name evidence="3" type="ORF">ACFSCS_14600</name>
</gene>
<keyword evidence="2" id="KW-0472">Membrane</keyword>
<keyword evidence="2" id="KW-0812">Transmembrane</keyword>
<keyword evidence="4" id="KW-1185">Reference proteome</keyword>
<proteinExistence type="predicted"/>
<accession>A0ABW4RYJ9</accession>
<evidence type="ECO:0000313" key="4">
    <source>
        <dbReference type="Proteomes" id="UP001597326"/>
    </source>
</evidence>
<evidence type="ECO:0000313" key="3">
    <source>
        <dbReference type="EMBL" id="MFD1891402.1"/>
    </source>
</evidence>
<dbReference type="EMBL" id="JBHUFZ010000033">
    <property type="protein sequence ID" value="MFD1891402.1"/>
    <property type="molecule type" value="Genomic_DNA"/>
</dbReference>
<keyword evidence="2" id="KW-1133">Transmembrane helix</keyword>
<evidence type="ECO:0000256" key="2">
    <source>
        <dbReference type="SAM" id="Phobius"/>
    </source>
</evidence>
<protein>
    <recommendedName>
        <fullName evidence="5">Tryptophan-associated transmembrane protein</fullName>
    </recommendedName>
</protein>
<comment type="caution">
    <text evidence="3">The sequence shown here is derived from an EMBL/GenBank/DDBJ whole genome shotgun (WGS) entry which is preliminary data.</text>
</comment>
<dbReference type="Proteomes" id="UP001597326">
    <property type="component" value="Unassembled WGS sequence"/>
</dbReference>